<comment type="similarity">
    <text evidence="3">Belongs to the acyl-CoA oxidase family.</text>
</comment>
<dbReference type="Gene3D" id="1.20.140.10">
    <property type="entry name" value="Butyryl-CoA Dehydrogenase, subunit A, domain 3"/>
    <property type="match status" value="1"/>
</dbReference>
<dbReference type="InterPro" id="IPR012258">
    <property type="entry name" value="Acyl-CoA_oxidase"/>
</dbReference>
<dbReference type="InterPro" id="IPR006091">
    <property type="entry name" value="Acyl-CoA_Oxase/DH_mid-dom"/>
</dbReference>
<dbReference type="Gene3D" id="1.10.540.10">
    <property type="entry name" value="Acyl-CoA dehydrogenase/oxidase, N-terminal domain"/>
    <property type="match status" value="1"/>
</dbReference>
<keyword evidence="7" id="KW-0560">Oxidoreductase</keyword>
<keyword evidence="8" id="KW-0443">Lipid metabolism</keyword>
<sequence length="452" mass="50405">MTKSRSSSTVTPPSAQEPTASTTRRIGTIQRHVVASGASPVATSTADRVMKELQDERQRASFLVREMTLFVDGGAQATKYREEAMAMIAQHPEFISTQQYDLSMPALREMTLRKVRRLYQIFLEHGSNVEKRNHIAELIGVYDLGLWVRNGVHFGLFMGAILSQGDKDQQDEWLVPLMTLQIFGCFSMTELGHGSFTRGLETTATFDPVTDEFVIHTPTDTATKWWIGAAGETATHTVCFAQLIINGESKGLQSFVVPIRDPQTHAPLPGVRLGDCGSKMGLQGVDNGWIQFDNVRVPRFNMLRRYASVSRDGEFTMHSKPQMAYSALIGTRGQLVTLSTGILKKALTIAVRYCAVRRQGDQVNPASTHNETKLLDYQSHQYRLMPLLAKAYAYSFQTSYIQSLIRKFDDEGGDLEADLLADIHGTMAGLKAFATWDVLVRCRRRSPISRSS</sequence>
<dbReference type="Proteomes" id="UP001209570">
    <property type="component" value="Unassembled WGS sequence"/>
</dbReference>
<feature type="domain" description="Acyl-CoA oxidase C-alpha1" evidence="13">
    <location>
        <begin position="325"/>
        <end position="439"/>
    </location>
</feature>
<dbReference type="FunFam" id="2.40.110.10:FF:000003">
    <property type="entry name" value="Acyl-coenzyme A oxidase"/>
    <property type="match status" value="1"/>
</dbReference>
<name>A0AAD5LJ58_PYTIN</name>
<dbReference type="Gene3D" id="2.40.110.10">
    <property type="entry name" value="Butyryl-CoA Dehydrogenase, subunit A, domain 2"/>
    <property type="match status" value="1"/>
</dbReference>
<evidence type="ECO:0000256" key="4">
    <source>
        <dbReference type="ARBA" id="ARBA00022630"/>
    </source>
</evidence>
<accession>A0AAD5LJ58</accession>
<dbReference type="InterPro" id="IPR037069">
    <property type="entry name" value="AcylCoA_DH/ox_N_sf"/>
</dbReference>
<keyword evidence="9" id="KW-0576">Peroxisome</keyword>
<feature type="domain" description="Acyl-coenzyme A oxidase N-terminal" evidence="12">
    <location>
        <begin position="64"/>
        <end position="183"/>
    </location>
</feature>
<evidence type="ECO:0000313" key="14">
    <source>
        <dbReference type="EMBL" id="KAJ0400512.1"/>
    </source>
</evidence>
<evidence type="ECO:0000256" key="5">
    <source>
        <dbReference type="ARBA" id="ARBA00022827"/>
    </source>
</evidence>
<keyword evidence="15" id="KW-1185">Reference proteome</keyword>
<comment type="cofactor">
    <cofactor evidence="1">
        <name>FAD</name>
        <dbReference type="ChEBI" id="CHEBI:57692"/>
    </cofactor>
</comment>
<dbReference type="SUPFAM" id="SSF47203">
    <property type="entry name" value="Acyl-CoA dehydrogenase C-terminal domain-like"/>
    <property type="match status" value="1"/>
</dbReference>
<evidence type="ECO:0000259" key="12">
    <source>
        <dbReference type="Pfam" id="PF14749"/>
    </source>
</evidence>
<evidence type="ECO:0000259" key="13">
    <source>
        <dbReference type="Pfam" id="PF22924"/>
    </source>
</evidence>
<keyword evidence="5" id="KW-0274">FAD</keyword>
<dbReference type="SUPFAM" id="SSF56645">
    <property type="entry name" value="Acyl-CoA dehydrogenase NM domain-like"/>
    <property type="match status" value="1"/>
</dbReference>
<dbReference type="GO" id="GO:0003997">
    <property type="term" value="F:acyl-CoA oxidase activity"/>
    <property type="evidence" value="ECO:0007669"/>
    <property type="project" value="InterPro"/>
</dbReference>
<dbReference type="InterPro" id="IPR036250">
    <property type="entry name" value="AcylCo_DH-like_C"/>
</dbReference>
<evidence type="ECO:0000256" key="7">
    <source>
        <dbReference type="ARBA" id="ARBA00023002"/>
    </source>
</evidence>
<organism evidence="14 15">
    <name type="scientific">Pythium insidiosum</name>
    <name type="common">Pythiosis disease agent</name>
    <dbReference type="NCBI Taxonomy" id="114742"/>
    <lineage>
        <taxon>Eukaryota</taxon>
        <taxon>Sar</taxon>
        <taxon>Stramenopiles</taxon>
        <taxon>Oomycota</taxon>
        <taxon>Peronosporomycetes</taxon>
        <taxon>Pythiales</taxon>
        <taxon>Pythiaceae</taxon>
        <taxon>Pythium</taxon>
    </lineage>
</organism>
<dbReference type="GO" id="GO:0005504">
    <property type="term" value="F:fatty acid binding"/>
    <property type="evidence" value="ECO:0007669"/>
    <property type="project" value="TreeGrafter"/>
</dbReference>
<feature type="domain" description="Acyl-CoA oxidase/dehydrogenase middle" evidence="11">
    <location>
        <begin position="185"/>
        <end position="295"/>
    </location>
</feature>
<dbReference type="EMBL" id="JAKCXM010000153">
    <property type="protein sequence ID" value="KAJ0400512.1"/>
    <property type="molecule type" value="Genomic_DNA"/>
</dbReference>
<comment type="caution">
    <text evidence="14">The sequence shown here is derived from an EMBL/GenBank/DDBJ whole genome shotgun (WGS) entry which is preliminary data.</text>
</comment>
<evidence type="ECO:0008006" key="16">
    <source>
        <dbReference type="Google" id="ProtNLM"/>
    </source>
</evidence>
<dbReference type="Pfam" id="PF02770">
    <property type="entry name" value="Acyl-CoA_dh_M"/>
    <property type="match status" value="1"/>
</dbReference>
<gene>
    <name evidence="14" type="ORF">P43SY_006691</name>
</gene>
<evidence type="ECO:0000256" key="1">
    <source>
        <dbReference type="ARBA" id="ARBA00001974"/>
    </source>
</evidence>
<evidence type="ECO:0000259" key="11">
    <source>
        <dbReference type="Pfam" id="PF02770"/>
    </source>
</evidence>
<dbReference type="InterPro" id="IPR046373">
    <property type="entry name" value="Acyl-CoA_Oxase/DH_mid-dom_sf"/>
</dbReference>
<protein>
    <recommendedName>
        <fullName evidence="16">Acyl-coenzyme A oxidase</fullName>
    </recommendedName>
</protein>
<dbReference type="GO" id="GO:0055088">
    <property type="term" value="P:lipid homeostasis"/>
    <property type="evidence" value="ECO:0007669"/>
    <property type="project" value="TreeGrafter"/>
</dbReference>
<proteinExistence type="inferred from homology"/>
<dbReference type="InterPro" id="IPR029320">
    <property type="entry name" value="Acyl-CoA_ox_N"/>
</dbReference>
<evidence type="ECO:0000256" key="10">
    <source>
        <dbReference type="SAM" id="MobiDB-lite"/>
    </source>
</evidence>
<dbReference type="InterPro" id="IPR009100">
    <property type="entry name" value="AcylCoA_DH/oxidase_NM_dom_sf"/>
</dbReference>
<reference evidence="14" key="1">
    <citation type="submission" date="2021-12" db="EMBL/GenBank/DDBJ databases">
        <title>Prjna785345.</title>
        <authorList>
            <person name="Rujirawat T."/>
            <person name="Krajaejun T."/>
        </authorList>
    </citation>
    <scope>NUCLEOTIDE SEQUENCE</scope>
    <source>
        <strain evidence="14">Pi057C3</strain>
    </source>
</reference>
<dbReference type="GO" id="GO:0033540">
    <property type="term" value="P:fatty acid beta-oxidation using acyl-CoA oxidase"/>
    <property type="evidence" value="ECO:0007669"/>
    <property type="project" value="TreeGrafter"/>
</dbReference>
<dbReference type="Pfam" id="PF14749">
    <property type="entry name" value="Acyl-CoA_ox_N"/>
    <property type="match status" value="1"/>
</dbReference>
<dbReference type="PANTHER" id="PTHR10909">
    <property type="entry name" value="ELECTRON TRANSPORT OXIDOREDUCTASE"/>
    <property type="match status" value="1"/>
</dbReference>
<evidence type="ECO:0000256" key="2">
    <source>
        <dbReference type="ARBA" id="ARBA00004275"/>
    </source>
</evidence>
<evidence type="ECO:0000256" key="8">
    <source>
        <dbReference type="ARBA" id="ARBA00023098"/>
    </source>
</evidence>
<feature type="region of interest" description="Disordered" evidence="10">
    <location>
        <begin position="1"/>
        <end position="26"/>
    </location>
</feature>
<dbReference type="AlphaFoldDB" id="A0AAD5LJ58"/>
<keyword evidence="4" id="KW-0285">Flavoprotein</keyword>
<evidence type="ECO:0000256" key="6">
    <source>
        <dbReference type="ARBA" id="ARBA00022832"/>
    </source>
</evidence>
<dbReference type="PANTHER" id="PTHR10909:SF352">
    <property type="entry name" value="ACYL-COENZYME A OXIDASE-LIKE PROTEIN"/>
    <property type="match status" value="1"/>
</dbReference>
<keyword evidence="6" id="KW-0276">Fatty acid metabolism</keyword>
<evidence type="ECO:0000256" key="9">
    <source>
        <dbReference type="ARBA" id="ARBA00023140"/>
    </source>
</evidence>
<feature type="compositionally biased region" description="Polar residues" evidence="10">
    <location>
        <begin position="1"/>
        <end position="25"/>
    </location>
</feature>
<dbReference type="GO" id="GO:0005777">
    <property type="term" value="C:peroxisome"/>
    <property type="evidence" value="ECO:0007669"/>
    <property type="project" value="UniProtKB-SubCell"/>
</dbReference>
<evidence type="ECO:0000313" key="15">
    <source>
        <dbReference type="Proteomes" id="UP001209570"/>
    </source>
</evidence>
<dbReference type="GO" id="GO:0071949">
    <property type="term" value="F:FAD binding"/>
    <property type="evidence" value="ECO:0007669"/>
    <property type="project" value="InterPro"/>
</dbReference>
<dbReference type="InterPro" id="IPR055060">
    <property type="entry name" value="ACOX_C_alpha1"/>
</dbReference>
<comment type="subcellular location">
    <subcellularLocation>
        <location evidence="2">Peroxisome</location>
    </subcellularLocation>
</comment>
<dbReference type="Pfam" id="PF22924">
    <property type="entry name" value="ACOX_C_alpha1"/>
    <property type="match status" value="1"/>
</dbReference>
<evidence type="ECO:0000256" key="3">
    <source>
        <dbReference type="ARBA" id="ARBA00006288"/>
    </source>
</evidence>